<dbReference type="Gramene" id="EOX95015">
    <property type="protein sequence ID" value="EOX95015"/>
    <property type="gene ID" value="TCM_004599"/>
</dbReference>
<feature type="domain" description="HMA" evidence="8">
    <location>
        <begin position="60"/>
        <end position="123"/>
    </location>
</feature>
<sequence>MWHPHQMLSILLFSYFFYSQPFSFPSRLSKPPFFSLSLSLSLSQMATKLADQDAAGALRYQTWVLKVLIHCEGCKKKVKKVLQGIDGVYETTIDSQQHKVTVTGSVDAETLIKRLTKSGKHVELWPEKPEKKEKKPGKPKNNEKQEDGGEAGGDQDPKNNSEEKPNLAAAKNGGAGGGKGPARDDQPPAGDQMGSESEEPATAESGGGNGGKKKKKKGPKGNPGPTADALGDNLSAALALPEQAPPMASMHLSPPNQPMYPYPPMCYGPPLYGVSYNTTYPSSSSSYYAPAMHANAYGPPPPPSDPIEKFNEDDDYDDDESGCSIM</sequence>
<dbReference type="PROSITE" id="PS50846">
    <property type="entry name" value="HMA_2"/>
    <property type="match status" value="1"/>
</dbReference>
<keyword evidence="10" id="KW-1185">Reference proteome</keyword>
<dbReference type="InterPro" id="IPR036163">
    <property type="entry name" value="HMA_dom_sf"/>
</dbReference>
<keyword evidence="2" id="KW-0479">Metal-binding</keyword>
<name>A0A061DQK7_THECC</name>
<evidence type="ECO:0000256" key="5">
    <source>
        <dbReference type="ARBA" id="ARBA00024045"/>
    </source>
</evidence>
<dbReference type="OMA" id="YMHPGYL"/>
<keyword evidence="4" id="KW-0636">Prenylation</keyword>
<dbReference type="PANTHER" id="PTHR45868:SF80">
    <property type="entry name" value="F15K9.8-RELATED"/>
    <property type="match status" value="1"/>
</dbReference>
<dbReference type="EMBL" id="CM001879">
    <property type="protein sequence ID" value="EOX95015.1"/>
    <property type="molecule type" value="Genomic_DNA"/>
</dbReference>
<dbReference type="InParanoid" id="A0A061DQK7"/>
<feature type="compositionally biased region" description="Acidic residues" evidence="6">
    <location>
        <begin position="311"/>
        <end position="326"/>
    </location>
</feature>
<dbReference type="PANTHER" id="PTHR45868">
    <property type="entry name" value="HEAVY METAL-ASSOCIATED ISOPRENYLATED PLANT PROTEIN 33-RELATED"/>
    <property type="match status" value="1"/>
</dbReference>
<keyword evidence="3" id="KW-0449">Lipoprotein</keyword>
<keyword evidence="7" id="KW-0732">Signal</keyword>
<protein>
    <submittedName>
        <fullName evidence="9">Heavy metal transport/detoxification superfamily protein, putative</fullName>
    </submittedName>
</protein>
<evidence type="ECO:0000256" key="7">
    <source>
        <dbReference type="SAM" id="SignalP"/>
    </source>
</evidence>
<evidence type="ECO:0000256" key="4">
    <source>
        <dbReference type="ARBA" id="ARBA00023289"/>
    </source>
</evidence>
<reference evidence="9 10" key="1">
    <citation type="journal article" date="2013" name="Genome Biol.">
        <title>The genome sequence of the most widely cultivated cacao type and its use to identify candidate genes regulating pod color.</title>
        <authorList>
            <person name="Motamayor J.C."/>
            <person name="Mockaitis K."/>
            <person name="Schmutz J."/>
            <person name="Haiminen N."/>
            <person name="Iii D.L."/>
            <person name="Cornejo O."/>
            <person name="Findley S.D."/>
            <person name="Zheng P."/>
            <person name="Utro F."/>
            <person name="Royaert S."/>
            <person name="Saski C."/>
            <person name="Jenkins J."/>
            <person name="Podicheti R."/>
            <person name="Zhao M."/>
            <person name="Scheffler B.E."/>
            <person name="Stack J.C."/>
            <person name="Feltus F.A."/>
            <person name="Mustiga G.M."/>
            <person name="Amores F."/>
            <person name="Phillips W."/>
            <person name="Marelli J.P."/>
            <person name="May G.D."/>
            <person name="Shapiro H."/>
            <person name="Ma J."/>
            <person name="Bustamante C.D."/>
            <person name="Schnell R.J."/>
            <person name="Main D."/>
            <person name="Gilbert D."/>
            <person name="Parida L."/>
            <person name="Kuhn D.N."/>
        </authorList>
    </citation>
    <scope>NUCLEOTIDE SEQUENCE [LARGE SCALE GENOMIC DNA]</scope>
    <source>
        <strain evidence="10">cv. Matina 1-6</strain>
    </source>
</reference>
<dbReference type="AlphaFoldDB" id="A0A061DQK7"/>
<dbReference type="FunFam" id="3.30.70.100:FF:000008">
    <property type="entry name" value="Copper transport protein ATOX1"/>
    <property type="match status" value="1"/>
</dbReference>
<dbReference type="SUPFAM" id="SSF55008">
    <property type="entry name" value="HMA, heavy metal-associated domain"/>
    <property type="match status" value="1"/>
</dbReference>
<feature type="region of interest" description="Disordered" evidence="6">
    <location>
        <begin position="289"/>
        <end position="326"/>
    </location>
</feature>
<dbReference type="InterPro" id="IPR006121">
    <property type="entry name" value="HMA_dom"/>
</dbReference>
<proteinExistence type="inferred from homology"/>
<evidence type="ECO:0000313" key="9">
    <source>
        <dbReference type="EMBL" id="EOX95015.1"/>
    </source>
</evidence>
<organism evidence="9 10">
    <name type="scientific">Theobroma cacao</name>
    <name type="common">Cacao</name>
    <name type="synonym">Cocoa</name>
    <dbReference type="NCBI Taxonomy" id="3641"/>
    <lineage>
        <taxon>Eukaryota</taxon>
        <taxon>Viridiplantae</taxon>
        <taxon>Streptophyta</taxon>
        <taxon>Embryophyta</taxon>
        <taxon>Tracheophyta</taxon>
        <taxon>Spermatophyta</taxon>
        <taxon>Magnoliopsida</taxon>
        <taxon>eudicotyledons</taxon>
        <taxon>Gunneridae</taxon>
        <taxon>Pentapetalae</taxon>
        <taxon>rosids</taxon>
        <taxon>malvids</taxon>
        <taxon>Malvales</taxon>
        <taxon>Malvaceae</taxon>
        <taxon>Byttnerioideae</taxon>
        <taxon>Theobroma</taxon>
    </lineage>
</organism>
<feature type="signal peptide" evidence="7">
    <location>
        <begin position="1"/>
        <end position="19"/>
    </location>
</feature>
<feature type="chain" id="PRO_5001596119" evidence="7">
    <location>
        <begin position="20"/>
        <end position="326"/>
    </location>
</feature>
<evidence type="ECO:0000259" key="8">
    <source>
        <dbReference type="PROSITE" id="PS50846"/>
    </source>
</evidence>
<gene>
    <name evidence="9" type="ORF">TCM_004599</name>
</gene>
<dbReference type="GO" id="GO:0046872">
    <property type="term" value="F:metal ion binding"/>
    <property type="evidence" value="ECO:0007669"/>
    <property type="project" value="UniProtKB-KW"/>
</dbReference>
<dbReference type="eggNOG" id="KOG1603">
    <property type="taxonomic scope" value="Eukaryota"/>
</dbReference>
<evidence type="ECO:0000256" key="3">
    <source>
        <dbReference type="ARBA" id="ARBA00023288"/>
    </source>
</evidence>
<dbReference type="Proteomes" id="UP000026915">
    <property type="component" value="Chromosome 1"/>
</dbReference>
<dbReference type="HOGENOM" id="CLU_042477_1_0_1"/>
<dbReference type="CDD" id="cd00371">
    <property type="entry name" value="HMA"/>
    <property type="match status" value="1"/>
</dbReference>
<dbReference type="Gene3D" id="3.30.70.100">
    <property type="match status" value="1"/>
</dbReference>
<dbReference type="Pfam" id="PF00403">
    <property type="entry name" value="HMA"/>
    <property type="match status" value="1"/>
</dbReference>
<feature type="compositionally biased region" description="Basic and acidic residues" evidence="6">
    <location>
        <begin position="120"/>
        <end position="133"/>
    </location>
</feature>
<evidence type="ECO:0000313" key="10">
    <source>
        <dbReference type="Proteomes" id="UP000026915"/>
    </source>
</evidence>
<evidence type="ECO:0000256" key="1">
    <source>
        <dbReference type="ARBA" id="ARBA00022481"/>
    </source>
</evidence>
<evidence type="ECO:0000256" key="2">
    <source>
        <dbReference type="ARBA" id="ARBA00022723"/>
    </source>
</evidence>
<keyword evidence="1" id="KW-0488">Methylation</keyword>
<evidence type="ECO:0000256" key="6">
    <source>
        <dbReference type="SAM" id="MobiDB-lite"/>
    </source>
</evidence>
<accession>A0A061DQK7</accession>
<feature type="compositionally biased region" description="Basic and acidic residues" evidence="6">
    <location>
        <begin position="155"/>
        <end position="165"/>
    </location>
</feature>
<comment type="similarity">
    <text evidence="5">Belongs to the HIPP family.</text>
</comment>
<feature type="region of interest" description="Disordered" evidence="6">
    <location>
        <begin position="120"/>
        <end position="258"/>
    </location>
</feature>